<evidence type="ECO:0000256" key="3">
    <source>
        <dbReference type="ARBA" id="ARBA00022723"/>
    </source>
</evidence>
<dbReference type="EMBL" id="BAABHK010000001">
    <property type="protein sequence ID" value="GAA4619562.1"/>
    <property type="molecule type" value="Genomic_DNA"/>
</dbReference>
<feature type="binding site" evidence="5">
    <location>
        <position position="70"/>
    </location>
    <ligand>
        <name>Zn(2+)</name>
        <dbReference type="ChEBI" id="CHEBI:29105"/>
    </ligand>
</feature>
<keyword evidence="7" id="KW-1185">Reference proteome</keyword>
<feature type="binding site" evidence="5">
    <location>
        <position position="89"/>
    </location>
    <ligand>
        <name>Zn(2+)</name>
        <dbReference type="ChEBI" id="CHEBI:29105"/>
    </ligand>
</feature>
<dbReference type="Proteomes" id="UP001501442">
    <property type="component" value="Unassembled WGS sequence"/>
</dbReference>
<evidence type="ECO:0000256" key="4">
    <source>
        <dbReference type="ARBA" id="ARBA00022833"/>
    </source>
</evidence>
<evidence type="ECO:0000313" key="7">
    <source>
        <dbReference type="Proteomes" id="UP001501442"/>
    </source>
</evidence>
<evidence type="ECO:0000256" key="1">
    <source>
        <dbReference type="ARBA" id="ARBA00010748"/>
    </source>
</evidence>
<dbReference type="Pfam" id="PF01155">
    <property type="entry name" value="HypA"/>
    <property type="match status" value="1"/>
</dbReference>
<protein>
    <recommendedName>
        <fullName evidence="5">Hydrogenase maturation factor HypA</fullName>
    </recommendedName>
</protein>
<dbReference type="InterPro" id="IPR000688">
    <property type="entry name" value="HypA/HybF"/>
</dbReference>
<accession>A0ABP8U200</accession>
<dbReference type="RefSeq" id="WP_345427951.1">
    <property type="nucleotide sequence ID" value="NZ_BAABHK010000001.1"/>
</dbReference>
<organism evidence="6 7">
    <name type="scientific">Actinoallomurus vinaceus</name>
    <dbReference type="NCBI Taxonomy" id="1080074"/>
    <lineage>
        <taxon>Bacteria</taxon>
        <taxon>Bacillati</taxon>
        <taxon>Actinomycetota</taxon>
        <taxon>Actinomycetes</taxon>
        <taxon>Streptosporangiales</taxon>
        <taxon>Thermomonosporaceae</taxon>
        <taxon>Actinoallomurus</taxon>
    </lineage>
</organism>
<evidence type="ECO:0000313" key="6">
    <source>
        <dbReference type="EMBL" id="GAA4619562.1"/>
    </source>
</evidence>
<dbReference type="PANTHER" id="PTHR34535">
    <property type="entry name" value="HYDROGENASE MATURATION FACTOR HYPA"/>
    <property type="match status" value="1"/>
</dbReference>
<keyword evidence="3 5" id="KW-0479">Metal-binding</keyword>
<comment type="caution">
    <text evidence="6">The sequence shown here is derived from an EMBL/GenBank/DDBJ whole genome shotgun (WGS) entry which is preliminary data.</text>
</comment>
<gene>
    <name evidence="5" type="primary">hypA</name>
    <name evidence="6" type="ORF">GCM10023196_000030</name>
</gene>
<reference evidence="7" key="1">
    <citation type="journal article" date="2019" name="Int. J. Syst. Evol. Microbiol.">
        <title>The Global Catalogue of Microorganisms (GCM) 10K type strain sequencing project: providing services to taxonomists for standard genome sequencing and annotation.</title>
        <authorList>
            <consortium name="The Broad Institute Genomics Platform"/>
            <consortium name="The Broad Institute Genome Sequencing Center for Infectious Disease"/>
            <person name="Wu L."/>
            <person name="Ma J."/>
        </authorList>
    </citation>
    <scope>NUCLEOTIDE SEQUENCE [LARGE SCALE GENOMIC DNA]</scope>
    <source>
        <strain evidence="7">JCM 17939</strain>
    </source>
</reference>
<comment type="similarity">
    <text evidence="1 5">Belongs to the HypA/HybF family.</text>
</comment>
<dbReference type="PIRSF" id="PIRSF004761">
    <property type="entry name" value="Hydrgn_mat_HypA"/>
    <property type="match status" value="1"/>
</dbReference>
<dbReference type="HAMAP" id="MF_00213">
    <property type="entry name" value="HypA_HybF"/>
    <property type="match status" value="1"/>
</dbReference>
<dbReference type="Gene3D" id="3.30.2320.80">
    <property type="match status" value="1"/>
</dbReference>
<comment type="function">
    <text evidence="5">Involved in the maturation of [NiFe] hydrogenases. Required for nickel insertion into the metal center of the hydrogenase.</text>
</comment>
<evidence type="ECO:0000256" key="5">
    <source>
        <dbReference type="HAMAP-Rule" id="MF_00213"/>
    </source>
</evidence>
<dbReference type="PANTHER" id="PTHR34535:SF3">
    <property type="entry name" value="HYDROGENASE MATURATION FACTOR HYPA"/>
    <property type="match status" value="1"/>
</dbReference>
<sequence>MHEYGIAEAVLHAVERRAAGRPVRRARVRAGALLRISEPALNQAFVLVSDGTVADGAHLEVIVDPVRMTCGRCDRTTASDGLFAMCPACGSTDLAIEGGDGLVLESIELVEAAHAPGNSRRDRADPSGSP</sequence>
<name>A0ABP8U200_9ACTN</name>
<dbReference type="InterPro" id="IPR020538">
    <property type="entry name" value="Hydgase_Ni_incorp_HypA/HybF_CS"/>
</dbReference>
<feature type="binding site" evidence="5">
    <location>
        <position position="73"/>
    </location>
    <ligand>
        <name>Zn(2+)</name>
        <dbReference type="ChEBI" id="CHEBI:29105"/>
    </ligand>
</feature>
<dbReference type="PROSITE" id="PS01249">
    <property type="entry name" value="HYPA"/>
    <property type="match status" value="1"/>
</dbReference>
<keyword evidence="4 5" id="KW-0862">Zinc</keyword>
<keyword evidence="2 5" id="KW-0533">Nickel</keyword>
<proteinExistence type="inferred from homology"/>
<evidence type="ECO:0000256" key="2">
    <source>
        <dbReference type="ARBA" id="ARBA00022596"/>
    </source>
</evidence>
<feature type="binding site" evidence="5">
    <location>
        <position position="86"/>
    </location>
    <ligand>
        <name>Zn(2+)</name>
        <dbReference type="ChEBI" id="CHEBI:29105"/>
    </ligand>
</feature>
<feature type="binding site" evidence="5">
    <location>
        <position position="2"/>
    </location>
    <ligand>
        <name>Ni(2+)</name>
        <dbReference type="ChEBI" id="CHEBI:49786"/>
    </ligand>
</feature>